<proteinExistence type="predicted"/>
<accession>A0A3Q8X999</accession>
<organism evidence="1 2">
    <name type="scientific">Paenibacillus albus</name>
    <dbReference type="NCBI Taxonomy" id="2495582"/>
    <lineage>
        <taxon>Bacteria</taxon>
        <taxon>Bacillati</taxon>
        <taxon>Bacillota</taxon>
        <taxon>Bacilli</taxon>
        <taxon>Bacillales</taxon>
        <taxon>Paenibacillaceae</taxon>
        <taxon>Paenibacillus</taxon>
    </lineage>
</organism>
<dbReference type="AlphaFoldDB" id="A0A3Q8X999"/>
<protein>
    <submittedName>
        <fullName evidence="1">GNAT family N-acetyltransferase</fullName>
    </submittedName>
</protein>
<dbReference type="EMBL" id="CP034437">
    <property type="protein sequence ID" value="AZN43306.1"/>
    <property type="molecule type" value="Genomic_DNA"/>
</dbReference>
<dbReference type="SUPFAM" id="SSF55729">
    <property type="entry name" value="Acyl-CoA N-acyltransferases (Nat)"/>
    <property type="match status" value="1"/>
</dbReference>
<keyword evidence="1" id="KW-0808">Transferase</keyword>
<keyword evidence="2" id="KW-1185">Reference proteome</keyword>
<dbReference type="OrthoDB" id="116151at2"/>
<dbReference type="KEGG" id="palb:EJC50_29165"/>
<name>A0A3Q8X999_9BACL</name>
<dbReference type="GO" id="GO:0016740">
    <property type="term" value="F:transferase activity"/>
    <property type="evidence" value="ECO:0007669"/>
    <property type="project" value="UniProtKB-KW"/>
</dbReference>
<dbReference type="Gene3D" id="3.40.630.30">
    <property type="match status" value="1"/>
</dbReference>
<dbReference type="Proteomes" id="UP000272528">
    <property type="component" value="Chromosome"/>
</dbReference>
<evidence type="ECO:0000313" key="2">
    <source>
        <dbReference type="Proteomes" id="UP000272528"/>
    </source>
</evidence>
<evidence type="ECO:0000313" key="1">
    <source>
        <dbReference type="EMBL" id="AZN43306.1"/>
    </source>
</evidence>
<dbReference type="InterPro" id="IPR016181">
    <property type="entry name" value="Acyl_CoA_acyltransferase"/>
</dbReference>
<sequence>MWLKKEVSGCNRSSKGMRQGNYDRIRSVRIVRVEEEALQKWAEFNRRKWNCKAELMTFRAEGTEAECTSLFFMNRSGKLFLPPLNYYNHVVFKPTPTSKNYKLTRQWLRVAEQMTLEMTNKGCTVDFVFPPEINDVRPWRWANYQLGVKYSYRIKLPYEDSASDTTVRKRIEKANALGYVSRQADRMEDVHVCLIETAKRKGFKQDLTVEDLELMRSILGDDIFKAYVCYSKDGEPVSASVELVLSKECALGLMLGTKKEHLQSGVAYQMTAFMLQDMAALGVEQYDFCGANIPSVAESKSKWGAELVPYFTVRKRSFKDWLREARSLLYSLSAVSSLVGLEVL</sequence>
<gene>
    <name evidence="1" type="ORF">EJC50_29165</name>
</gene>
<reference evidence="2" key="1">
    <citation type="submission" date="2018-12" db="EMBL/GenBank/DDBJ databases">
        <title>Genome sequence of Peanibacillus sp.</title>
        <authorList>
            <person name="Subramani G."/>
            <person name="Srinivasan S."/>
            <person name="Kim M.K."/>
        </authorList>
    </citation>
    <scope>NUCLEOTIDE SEQUENCE [LARGE SCALE GENOMIC DNA]</scope>
    <source>
        <strain evidence="2">18JY67-1</strain>
    </source>
</reference>